<reference evidence="9 10" key="1">
    <citation type="submission" date="2018-05" db="EMBL/GenBank/DDBJ databases">
        <title>Genomic Encyclopedia of Type Strains, Phase IV (KMG-IV): sequencing the most valuable type-strain genomes for metagenomic binning, comparative biology and taxonomic classification.</title>
        <authorList>
            <person name="Goeker M."/>
        </authorList>
    </citation>
    <scope>NUCLEOTIDE SEQUENCE [LARGE SCALE GENOMIC DNA]</scope>
    <source>
        <strain evidence="9 10">DSM 3183</strain>
    </source>
</reference>
<dbReference type="InterPro" id="IPR016169">
    <property type="entry name" value="FAD-bd_PCMH_sub2"/>
</dbReference>
<dbReference type="InterPro" id="IPR036318">
    <property type="entry name" value="FAD-bd_PCMH-like_sf"/>
</dbReference>
<dbReference type="InterPro" id="IPR016166">
    <property type="entry name" value="FAD-bd_PCMH"/>
</dbReference>
<dbReference type="InterPro" id="IPR006094">
    <property type="entry name" value="Oxid_FAD_bind_N"/>
</dbReference>
<dbReference type="RefSeq" id="WP_110298308.1">
    <property type="nucleotide sequence ID" value="NZ_QJJM01000005.1"/>
</dbReference>
<keyword evidence="3" id="KW-0285">Flavoprotein</keyword>
<keyword evidence="5" id="KW-0809">Transit peptide</keyword>
<dbReference type="GO" id="GO:1903457">
    <property type="term" value="P:lactate catabolic process"/>
    <property type="evidence" value="ECO:0007669"/>
    <property type="project" value="TreeGrafter"/>
</dbReference>
<dbReference type="PANTHER" id="PTHR11748:SF111">
    <property type="entry name" value="D-LACTATE DEHYDROGENASE, MITOCHONDRIAL-RELATED"/>
    <property type="match status" value="1"/>
</dbReference>
<evidence type="ECO:0000259" key="8">
    <source>
        <dbReference type="PROSITE" id="PS51387"/>
    </source>
</evidence>
<dbReference type="Proteomes" id="UP000248014">
    <property type="component" value="Unassembled WGS sequence"/>
</dbReference>
<feature type="domain" description="FAD-binding PCMH-type" evidence="8">
    <location>
        <begin position="42"/>
        <end position="221"/>
    </location>
</feature>
<keyword evidence="4" id="KW-0274">FAD</keyword>
<protein>
    <recommendedName>
        <fullName evidence="7">D-lactate dehydrogenase (cytochrome)</fullName>
        <ecNumber evidence="7">1.1.2.4</ecNumber>
    </recommendedName>
</protein>
<comment type="similarity">
    <text evidence="2">Belongs to the FAD-binding oxidoreductase/transferase type 4 family.</text>
</comment>
<name>A0A2V3V570_9SPHN</name>
<evidence type="ECO:0000256" key="7">
    <source>
        <dbReference type="ARBA" id="ARBA00038897"/>
    </source>
</evidence>
<dbReference type="GO" id="GO:0008720">
    <property type="term" value="F:D-lactate dehydrogenase (NAD+) activity"/>
    <property type="evidence" value="ECO:0007669"/>
    <property type="project" value="TreeGrafter"/>
</dbReference>
<dbReference type="InterPro" id="IPR016167">
    <property type="entry name" value="FAD-bd_PCMH_sub1"/>
</dbReference>
<accession>A0A2V3V570</accession>
<dbReference type="EMBL" id="QJJM01000005">
    <property type="protein sequence ID" value="PXW76254.1"/>
    <property type="molecule type" value="Genomic_DNA"/>
</dbReference>
<gene>
    <name evidence="9" type="ORF">C7451_10525</name>
</gene>
<keyword evidence="6" id="KW-0560">Oxidoreductase</keyword>
<dbReference type="OrthoDB" id="9811557at2"/>
<dbReference type="SUPFAM" id="SSF55103">
    <property type="entry name" value="FAD-linked oxidases, C-terminal domain"/>
    <property type="match status" value="1"/>
</dbReference>
<evidence type="ECO:0000256" key="1">
    <source>
        <dbReference type="ARBA" id="ARBA00001974"/>
    </source>
</evidence>
<evidence type="ECO:0000256" key="5">
    <source>
        <dbReference type="ARBA" id="ARBA00022946"/>
    </source>
</evidence>
<dbReference type="GO" id="GO:0004458">
    <property type="term" value="F:D-lactate dehydrogenase (cytochrome) activity"/>
    <property type="evidence" value="ECO:0007669"/>
    <property type="project" value="UniProtKB-EC"/>
</dbReference>
<evidence type="ECO:0000256" key="2">
    <source>
        <dbReference type="ARBA" id="ARBA00008000"/>
    </source>
</evidence>
<sequence length="521" mass="55006">MMATLVGDEAGALDAVIAAAGADAVLTDEAACDFFSHDVYSTGRKPLAVLRPATVDQLARGVSAATAQGLAIVPRGGGMSYTGGYLYSGGDFVLIDTTSLGSIVDINATDMTVTVEAGCTWQTLHDALRPLGLRAPSWGTLSGLRAAIGGGMSQNGIFWGARSGSVVDSALSFDVVLADGRIVSTGSDFFRPFGPDLTGLFAADTGAFGVKARVTLRLVKEATAFAYGSFSLPDHKGLLGAMSAIAREGLASESFAFDPYLQSQRMKRDSLAKDAKSLLNMMKSQGSAWKAIKEGAKVVAAGRSFLKDVPFSLHTIAEGRHQGAVDAEITEIGRIVTAHGGSAVENSIPKILRANPFPPPNSMLGPDGERWVPVHGFLPHSKLVEAWERIEALYAANAEAMERLDVNAGAMLAAVSRSGCLIEPVFFWPDAMNPLHRQAVEPDHLKKLKGFPEGPEARALVGELRASIIGIFRSLGSTHVQIARTYPLREALDPAAWEMLVALKRAVDPHGLMNPGSLGLE</sequence>
<comment type="caution">
    <text evidence="9">The sequence shown here is derived from an EMBL/GenBank/DDBJ whole genome shotgun (WGS) entry which is preliminary data.</text>
</comment>
<dbReference type="PROSITE" id="PS51387">
    <property type="entry name" value="FAD_PCMH"/>
    <property type="match status" value="1"/>
</dbReference>
<evidence type="ECO:0000256" key="6">
    <source>
        <dbReference type="ARBA" id="ARBA00023002"/>
    </source>
</evidence>
<dbReference type="InterPro" id="IPR016164">
    <property type="entry name" value="FAD-linked_Oxase-like_C"/>
</dbReference>
<keyword evidence="10" id="KW-1185">Reference proteome</keyword>
<dbReference type="AlphaFoldDB" id="A0A2V3V570"/>
<comment type="cofactor">
    <cofactor evidence="1">
        <name>FAD</name>
        <dbReference type="ChEBI" id="CHEBI:57692"/>
    </cofactor>
</comment>
<dbReference type="PANTHER" id="PTHR11748">
    <property type="entry name" value="D-LACTATE DEHYDROGENASE"/>
    <property type="match status" value="1"/>
</dbReference>
<evidence type="ECO:0000256" key="3">
    <source>
        <dbReference type="ARBA" id="ARBA00022630"/>
    </source>
</evidence>
<evidence type="ECO:0000313" key="10">
    <source>
        <dbReference type="Proteomes" id="UP000248014"/>
    </source>
</evidence>
<evidence type="ECO:0000256" key="4">
    <source>
        <dbReference type="ARBA" id="ARBA00022827"/>
    </source>
</evidence>
<dbReference type="SUPFAM" id="SSF56176">
    <property type="entry name" value="FAD-binding/transporter-associated domain-like"/>
    <property type="match status" value="1"/>
</dbReference>
<dbReference type="GO" id="GO:0071949">
    <property type="term" value="F:FAD binding"/>
    <property type="evidence" value="ECO:0007669"/>
    <property type="project" value="InterPro"/>
</dbReference>
<evidence type="ECO:0000313" key="9">
    <source>
        <dbReference type="EMBL" id="PXW76254.1"/>
    </source>
</evidence>
<organism evidence="9 10">
    <name type="scientific">Blastomonas natatoria</name>
    <dbReference type="NCBI Taxonomy" id="34015"/>
    <lineage>
        <taxon>Bacteria</taxon>
        <taxon>Pseudomonadati</taxon>
        <taxon>Pseudomonadota</taxon>
        <taxon>Alphaproteobacteria</taxon>
        <taxon>Sphingomonadales</taxon>
        <taxon>Sphingomonadaceae</taxon>
        <taxon>Blastomonas</taxon>
    </lineage>
</organism>
<dbReference type="Gene3D" id="3.30.465.10">
    <property type="match status" value="1"/>
</dbReference>
<dbReference type="Pfam" id="PF02913">
    <property type="entry name" value="FAD-oxidase_C"/>
    <property type="match status" value="1"/>
</dbReference>
<dbReference type="InterPro" id="IPR004113">
    <property type="entry name" value="FAD-bd_oxidored_4_C"/>
</dbReference>
<dbReference type="EC" id="1.1.2.4" evidence="7"/>
<dbReference type="Pfam" id="PF01565">
    <property type="entry name" value="FAD_binding_4"/>
    <property type="match status" value="1"/>
</dbReference>
<proteinExistence type="inferred from homology"/>
<dbReference type="Gene3D" id="3.30.43.10">
    <property type="entry name" value="Uridine Diphospho-n-acetylenolpyruvylglucosamine Reductase, domain 2"/>
    <property type="match status" value="1"/>
</dbReference>